<feature type="domain" description="RNA-binding S4" evidence="6">
    <location>
        <begin position="37"/>
        <end position="100"/>
    </location>
</feature>
<comment type="caution">
    <text evidence="7">The sequence shown here is derived from an EMBL/GenBank/DDBJ whole genome shotgun (WGS) entry which is preliminary data.</text>
</comment>
<evidence type="ECO:0000256" key="3">
    <source>
        <dbReference type="PROSITE-ProRule" id="PRU00182"/>
    </source>
</evidence>
<dbReference type="PROSITE" id="PS50889">
    <property type="entry name" value="S4"/>
    <property type="match status" value="1"/>
</dbReference>
<dbReference type="GO" id="GO:0000455">
    <property type="term" value="P:enzyme-directed rRNA pseudouridine synthesis"/>
    <property type="evidence" value="ECO:0007669"/>
    <property type="project" value="UniProtKB-ARBA"/>
</dbReference>
<organism evidence="7 8">
    <name type="scientific">Gracilimonas sediminicola</name>
    <dbReference type="NCBI Taxonomy" id="2952158"/>
    <lineage>
        <taxon>Bacteria</taxon>
        <taxon>Pseudomonadati</taxon>
        <taxon>Balneolota</taxon>
        <taxon>Balneolia</taxon>
        <taxon>Balneolales</taxon>
        <taxon>Balneolaceae</taxon>
        <taxon>Gracilimonas</taxon>
    </lineage>
</organism>
<keyword evidence="8" id="KW-1185">Reference proteome</keyword>
<feature type="compositionally biased region" description="Basic and acidic residues" evidence="5">
    <location>
        <begin position="17"/>
        <end position="30"/>
    </location>
</feature>
<evidence type="ECO:0000259" key="6">
    <source>
        <dbReference type="SMART" id="SM00363"/>
    </source>
</evidence>
<dbReference type="Pfam" id="PF01479">
    <property type="entry name" value="S4"/>
    <property type="match status" value="1"/>
</dbReference>
<evidence type="ECO:0000313" key="7">
    <source>
        <dbReference type="EMBL" id="MCP9290785.1"/>
    </source>
</evidence>
<dbReference type="RefSeq" id="WP_255133174.1">
    <property type="nucleotide sequence ID" value="NZ_JANDBC010000001.1"/>
</dbReference>
<gene>
    <name evidence="7" type="ORF">NM125_04195</name>
</gene>
<reference evidence="7" key="1">
    <citation type="submission" date="2022-06" db="EMBL/GenBank/DDBJ databases">
        <title>Gracilimonas sp. CAU 1638 isolated from sea sediment.</title>
        <authorList>
            <person name="Kim W."/>
        </authorList>
    </citation>
    <scope>NUCLEOTIDE SEQUENCE</scope>
    <source>
        <strain evidence="7">CAU 1638</strain>
    </source>
</reference>
<dbReference type="CDD" id="cd00165">
    <property type="entry name" value="S4"/>
    <property type="match status" value="1"/>
</dbReference>
<dbReference type="InterPro" id="IPR020094">
    <property type="entry name" value="TruA/RsuA/RluB/E/F_N"/>
</dbReference>
<dbReference type="Pfam" id="PF00849">
    <property type="entry name" value="PseudoU_synth_2"/>
    <property type="match status" value="1"/>
</dbReference>
<dbReference type="InterPro" id="IPR002942">
    <property type="entry name" value="S4_RNA-bd"/>
</dbReference>
<dbReference type="CDD" id="cd02870">
    <property type="entry name" value="PseudoU_synth_RsuA_like"/>
    <property type="match status" value="1"/>
</dbReference>
<evidence type="ECO:0000256" key="2">
    <source>
        <dbReference type="ARBA" id="ARBA00023235"/>
    </source>
</evidence>
<dbReference type="SUPFAM" id="SSF55174">
    <property type="entry name" value="Alpha-L RNA-binding motif"/>
    <property type="match status" value="1"/>
</dbReference>
<dbReference type="Gene3D" id="3.30.70.580">
    <property type="entry name" value="Pseudouridine synthase I, catalytic domain, N-terminal subdomain"/>
    <property type="match status" value="1"/>
</dbReference>
<proteinExistence type="inferred from homology"/>
<evidence type="ECO:0000256" key="4">
    <source>
        <dbReference type="RuleBase" id="RU003887"/>
    </source>
</evidence>
<evidence type="ECO:0000313" key="8">
    <source>
        <dbReference type="Proteomes" id="UP001139125"/>
    </source>
</evidence>
<keyword evidence="3" id="KW-0694">RNA-binding</keyword>
<dbReference type="InterPro" id="IPR036986">
    <property type="entry name" value="S4_RNA-bd_sf"/>
</dbReference>
<feature type="region of interest" description="Disordered" evidence="5">
    <location>
        <begin position="1"/>
        <end position="30"/>
    </location>
</feature>
<evidence type="ECO:0000256" key="1">
    <source>
        <dbReference type="ARBA" id="ARBA00008348"/>
    </source>
</evidence>
<dbReference type="GO" id="GO:0120159">
    <property type="term" value="F:rRNA pseudouridine synthase activity"/>
    <property type="evidence" value="ECO:0007669"/>
    <property type="project" value="UniProtKB-ARBA"/>
</dbReference>
<comment type="similarity">
    <text evidence="1 4">Belongs to the pseudouridine synthase RsuA family.</text>
</comment>
<dbReference type="EC" id="5.4.99.-" evidence="4"/>
<dbReference type="SMART" id="SM00363">
    <property type="entry name" value="S4"/>
    <property type="match status" value="1"/>
</dbReference>
<dbReference type="InterPro" id="IPR020103">
    <property type="entry name" value="PsdUridine_synth_cat_dom_sf"/>
</dbReference>
<dbReference type="Gene3D" id="3.30.70.1560">
    <property type="entry name" value="Alpha-L RNA-binding motif"/>
    <property type="match status" value="1"/>
</dbReference>
<dbReference type="NCBIfam" id="TIGR00093">
    <property type="entry name" value="pseudouridine synthase"/>
    <property type="match status" value="1"/>
</dbReference>
<accession>A0A9X2RCC0</accession>
<evidence type="ECO:0000256" key="5">
    <source>
        <dbReference type="SAM" id="MobiDB-lite"/>
    </source>
</evidence>
<dbReference type="InterPro" id="IPR006145">
    <property type="entry name" value="PsdUridine_synth_RsuA/RluA"/>
</dbReference>
<dbReference type="FunFam" id="3.10.290.10:FF:000003">
    <property type="entry name" value="Pseudouridine synthase"/>
    <property type="match status" value="1"/>
</dbReference>
<dbReference type="InterPro" id="IPR000748">
    <property type="entry name" value="PsdUridine_synth_RsuA/RluB/E/F"/>
</dbReference>
<dbReference type="InterPro" id="IPR018496">
    <property type="entry name" value="PsdUridine_synth_RsuA/RluB_CS"/>
</dbReference>
<dbReference type="EMBL" id="JANDBC010000001">
    <property type="protein sequence ID" value="MCP9290785.1"/>
    <property type="molecule type" value="Genomic_DNA"/>
</dbReference>
<dbReference type="PANTHER" id="PTHR47683:SF2">
    <property type="entry name" value="RNA-BINDING S4 DOMAIN-CONTAINING PROTEIN"/>
    <property type="match status" value="1"/>
</dbReference>
<dbReference type="InterPro" id="IPR042092">
    <property type="entry name" value="PsdUridine_s_RsuA/RluB/E/F_cat"/>
</dbReference>
<dbReference type="InterPro" id="IPR050343">
    <property type="entry name" value="RsuA_PseudoU_synthase"/>
</dbReference>
<keyword evidence="2 4" id="KW-0413">Isomerase</keyword>
<dbReference type="AlphaFoldDB" id="A0A9X2RCC0"/>
<protein>
    <recommendedName>
        <fullName evidence="4">Pseudouridine synthase</fullName>
        <ecNumber evidence="4">5.4.99.-</ecNumber>
    </recommendedName>
</protein>
<dbReference type="GO" id="GO:0003723">
    <property type="term" value="F:RNA binding"/>
    <property type="evidence" value="ECO:0007669"/>
    <property type="project" value="UniProtKB-KW"/>
</dbReference>
<dbReference type="PANTHER" id="PTHR47683">
    <property type="entry name" value="PSEUDOURIDINE SYNTHASE FAMILY PROTEIN-RELATED"/>
    <property type="match status" value="1"/>
</dbReference>
<name>A0A9X2RCC0_9BACT</name>
<dbReference type="SUPFAM" id="SSF55120">
    <property type="entry name" value="Pseudouridine synthase"/>
    <property type="match status" value="1"/>
</dbReference>
<dbReference type="Gene3D" id="3.10.290.10">
    <property type="entry name" value="RNA-binding S4 domain"/>
    <property type="match status" value="1"/>
</dbReference>
<dbReference type="PROSITE" id="PS01149">
    <property type="entry name" value="PSI_RSU"/>
    <property type="match status" value="1"/>
</dbReference>
<feature type="compositionally biased region" description="Basic residues" evidence="5">
    <location>
        <begin position="1"/>
        <end position="16"/>
    </location>
</feature>
<sequence>MSNHKGGNKSGKRRPKNKADSKKAATVDQNYSKDEEIRLNKFIAHAGFCSRRDADEYISAGKVQVNGQVTTELGTKVRRKDSVVVDGQNLSLEPFVYLLLHKSKDVITTTDDDRDRTTVMDQIEDATGYRVYPVGRLDRNTTGLLVLTNDGDLAHRLMHPSYEVRKTYQVSTENPLSEGQLEQYLEGVELEDGIAKGYNITQFVDDPYTFEMSVFEGRNRLIRRMVEFHGTEVTKLKRIEYAGLTLKDVPMGRWRYLRQNEINNLRKLVKLETLDFNKGK</sequence>
<dbReference type="Proteomes" id="UP001139125">
    <property type="component" value="Unassembled WGS sequence"/>
</dbReference>